<comment type="caution">
    <text evidence="9">The sequence shown here is derived from an EMBL/GenBank/DDBJ whole genome shotgun (WGS) entry which is preliminary data.</text>
</comment>
<evidence type="ECO:0000256" key="7">
    <source>
        <dbReference type="SAM" id="Phobius"/>
    </source>
</evidence>
<keyword evidence="10" id="KW-1185">Reference proteome</keyword>
<name>A0A835LUX2_9MAGN</name>
<dbReference type="GO" id="GO:0005634">
    <property type="term" value="C:nucleus"/>
    <property type="evidence" value="ECO:0007669"/>
    <property type="project" value="UniProtKB-SubCell"/>
</dbReference>
<dbReference type="InterPro" id="IPR018289">
    <property type="entry name" value="MULE_transposase_dom"/>
</dbReference>
<proteinExistence type="inferred from homology"/>
<evidence type="ECO:0000256" key="1">
    <source>
        <dbReference type="ARBA" id="ARBA00005889"/>
    </source>
</evidence>
<dbReference type="SMART" id="SM00575">
    <property type="entry name" value="ZnF_PMZ"/>
    <property type="match status" value="1"/>
</dbReference>
<comment type="function">
    <text evidence="6">Putative transcription activator involved in regulating light control of development.</text>
</comment>
<evidence type="ECO:0000313" key="10">
    <source>
        <dbReference type="Proteomes" id="UP000631114"/>
    </source>
</evidence>
<comment type="similarity">
    <text evidence="1 6">Belongs to the FHY3/FAR1 family.</text>
</comment>
<dbReference type="Pfam" id="PF04434">
    <property type="entry name" value="SWIM"/>
    <property type="match status" value="1"/>
</dbReference>
<dbReference type="Pfam" id="PF10551">
    <property type="entry name" value="MULE"/>
    <property type="match status" value="1"/>
</dbReference>
<keyword evidence="6" id="KW-0539">Nucleus</keyword>
<keyword evidence="2 6" id="KW-0479">Metal-binding</keyword>
<protein>
    <recommendedName>
        <fullName evidence="6">Protein FAR1-RELATED SEQUENCE</fullName>
    </recommendedName>
</protein>
<dbReference type="GO" id="GO:0008270">
    <property type="term" value="F:zinc ion binding"/>
    <property type="evidence" value="ECO:0007669"/>
    <property type="project" value="UniProtKB-UniRule"/>
</dbReference>
<dbReference type="Pfam" id="PF03101">
    <property type="entry name" value="FAR1"/>
    <property type="match status" value="1"/>
</dbReference>
<dbReference type="PROSITE" id="PS50966">
    <property type="entry name" value="ZF_SWIM"/>
    <property type="match status" value="1"/>
</dbReference>
<evidence type="ECO:0000256" key="3">
    <source>
        <dbReference type="ARBA" id="ARBA00022771"/>
    </source>
</evidence>
<keyword evidence="7" id="KW-0812">Transmembrane</keyword>
<feature type="domain" description="SWIM-type" evidence="8">
    <location>
        <begin position="575"/>
        <end position="611"/>
    </location>
</feature>
<organism evidence="9 10">
    <name type="scientific">Coptis chinensis</name>
    <dbReference type="NCBI Taxonomy" id="261450"/>
    <lineage>
        <taxon>Eukaryota</taxon>
        <taxon>Viridiplantae</taxon>
        <taxon>Streptophyta</taxon>
        <taxon>Embryophyta</taxon>
        <taxon>Tracheophyta</taxon>
        <taxon>Spermatophyta</taxon>
        <taxon>Magnoliopsida</taxon>
        <taxon>Ranunculales</taxon>
        <taxon>Ranunculaceae</taxon>
        <taxon>Coptidoideae</taxon>
        <taxon>Coptis</taxon>
    </lineage>
</organism>
<keyword evidence="7" id="KW-0472">Membrane</keyword>
<gene>
    <name evidence="9" type="ORF">IFM89_009776</name>
</gene>
<dbReference type="InterPro" id="IPR031052">
    <property type="entry name" value="FHY3/FAR1"/>
</dbReference>
<reference evidence="9 10" key="1">
    <citation type="submission" date="2020-10" db="EMBL/GenBank/DDBJ databases">
        <title>The Coptis chinensis genome and diversification of protoberbering-type alkaloids.</title>
        <authorList>
            <person name="Wang B."/>
            <person name="Shu S."/>
            <person name="Song C."/>
            <person name="Liu Y."/>
        </authorList>
    </citation>
    <scope>NUCLEOTIDE SEQUENCE [LARGE SCALE GENOMIC DNA]</scope>
    <source>
        <strain evidence="9">HL-2020</strain>
        <tissue evidence="9">Leaf</tissue>
    </source>
</reference>
<dbReference type="InterPro" id="IPR004330">
    <property type="entry name" value="FAR1_DNA_bnd_dom"/>
</dbReference>
<keyword evidence="7" id="KW-1133">Transmembrane helix</keyword>
<dbReference type="EMBL" id="JADFTS010000004">
    <property type="protein sequence ID" value="KAF9608410.1"/>
    <property type="molecule type" value="Genomic_DNA"/>
</dbReference>
<sequence length="709" mass="81660">MEESSLCQDSAATEGGTCPVLDDVDGNYSVRDCTTVEANIFSDEVEENFSLEEEPITVEDANSIDPNSLNPYIGREFESEHATYLFYGQYARHVGFGIRKRFIRRSKLNNEVIGRTYVCSREGIKLNRKEVDHPRPTTRLDCKAMMKVKRYENGKWIIIKFVKEHNHELYPHSACIFQSPLISTCNETPKSSDIDVSKTMVPPTKRGRPKKLQVIDKNGRHLFDNEQRESLSAGDAQTIYEYFMRAQVSNPRFFYAMELDDQQRLRNVFWADTKSRVDYAHFGDVVAFDTTYLMNKYETKLVLFVGINHHGQSVLLGCALVTDETKASFLWVFRTWLTVMQGGPPKAIITDQHQAIKLAVAEAFPFPQTRHRLCLCHIMRRVPEKLGKLCESDGNFMYKLDKCVYDSLTVDEFERRWKKLIQAYGLTDHDWLQTLYEDRMHWVPAYLKDTLFAGVCSSHREEIVTSFFDGYVSQKTNLKDFIDQIEFALQKSYSAEEEADLETYRRTPNLITGSPYEAQMSSIYTMDVFKKFQGEILQIPSCTAVRIQKEEGADLNYIVKELKMKPNGVRGVKDYAVTFNSCETKVSCVCRLFEFEGYICRHAMVVLFAVGVFDIPFCYILKRWTRDAKNIDICNGSQDSGPEFVAKCFSDLRADSLKLAEEGSLTKERYRTAKIFLKEALMKMTSMDKVPASVPVIKSKEVQQQISWQ</sequence>
<feature type="transmembrane region" description="Helical" evidence="7">
    <location>
        <begin position="602"/>
        <end position="621"/>
    </location>
</feature>
<dbReference type="PANTHER" id="PTHR31669:SF42">
    <property type="entry name" value="PROTEIN FAR1-RELATED SEQUENCE 4"/>
    <property type="match status" value="1"/>
</dbReference>
<dbReference type="AlphaFoldDB" id="A0A835LUX2"/>
<dbReference type="GO" id="GO:0006355">
    <property type="term" value="P:regulation of DNA-templated transcription"/>
    <property type="evidence" value="ECO:0007669"/>
    <property type="project" value="UniProtKB-UniRule"/>
</dbReference>
<evidence type="ECO:0000256" key="5">
    <source>
        <dbReference type="PROSITE-ProRule" id="PRU00325"/>
    </source>
</evidence>
<dbReference type="InterPro" id="IPR007527">
    <property type="entry name" value="Znf_SWIM"/>
</dbReference>
<dbReference type="Proteomes" id="UP000631114">
    <property type="component" value="Unassembled WGS sequence"/>
</dbReference>
<evidence type="ECO:0000256" key="2">
    <source>
        <dbReference type="ARBA" id="ARBA00022723"/>
    </source>
</evidence>
<comment type="subcellular location">
    <subcellularLocation>
        <location evidence="6">Nucleus</location>
    </subcellularLocation>
</comment>
<keyword evidence="3 5" id="KW-0863">Zinc-finger</keyword>
<accession>A0A835LUX2</accession>
<evidence type="ECO:0000313" key="9">
    <source>
        <dbReference type="EMBL" id="KAF9608410.1"/>
    </source>
</evidence>
<evidence type="ECO:0000259" key="8">
    <source>
        <dbReference type="PROSITE" id="PS50966"/>
    </source>
</evidence>
<evidence type="ECO:0000256" key="4">
    <source>
        <dbReference type="ARBA" id="ARBA00022833"/>
    </source>
</evidence>
<evidence type="ECO:0000256" key="6">
    <source>
        <dbReference type="RuleBase" id="RU367018"/>
    </source>
</evidence>
<dbReference type="InterPro" id="IPR006564">
    <property type="entry name" value="Znf_PMZ"/>
</dbReference>
<dbReference type="OrthoDB" id="1927586at2759"/>
<dbReference type="PANTHER" id="PTHR31669">
    <property type="entry name" value="PROTEIN FAR1-RELATED SEQUENCE 10-RELATED"/>
    <property type="match status" value="1"/>
</dbReference>
<keyword evidence="4 6" id="KW-0862">Zinc</keyword>